<dbReference type="WBParaSite" id="ALUE_0001818701-mRNA-1">
    <property type="protein sequence ID" value="ALUE_0001818701-mRNA-1"/>
    <property type="gene ID" value="ALUE_0001818701"/>
</dbReference>
<organism evidence="7 8">
    <name type="scientific">Ascaris lumbricoides</name>
    <name type="common">Giant roundworm</name>
    <dbReference type="NCBI Taxonomy" id="6252"/>
    <lineage>
        <taxon>Eukaryota</taxon>
        <taxon>Metazoa</taxon>
        <taxon>Ecdysozoa</taxon>
        <taxon>Nematoda</taxon>
        <taxon>Chromadorea</taxon>
        <taxon>Rhabditida</taxon>
        <taxon>Spirurina</taxon>
        <taxon>Ascaridomorpha</taxon>
        <taxon>Ascaridoidea</taxon>
        <taxon>Ascarididae</taxon>
        <taxon>Ascaris</taxon>
    </lineage>
</organism>
<keyword evidence="2 5" id="KW-0812">Transmembrane</keyword>
<reference evidence="8" key="1">
    <citation type="submission" date="2016-05" db="UniProtKB">
        <authorList>
            <consortium name="WormBaseParasite"/>
        </authorList>
    </citation>
    <scope>IDENTIFICATION</scope>
</reference>
<dbReference type="Proteomes" id="UP000036681">
    <property type="component" value="Unplaced"/>
</dbReference>
<proteinExistence type="predicted"/>
<sequence>MLSKGQKTFRTLASSNILVSSATPPTTGAIMEIGPLLEGRPFTHLSSDYIQLFLYTIFVVIGLPINITTLIYMLRRYRHAKSLLLLLHINLNISNILVLMFFCTGYISWMITYEWLGGSVLCVAMRFMDEFVFSIK</sequence>
<name>A0A0M3II55_ASCLU</name>
<dbReference type="PROSITE" id="PS50262">
    <property type="entry name" value="G_PROTEIN_RECEP_F1_2"/>
    <property type="match status" value="1"/>
</dbReference>
<evidence type="ECO:0000259" key="6">
    <source>
        <dbReference type="PROSITE" id="PS50262"/>
    </source>
</evidence>
<protein>
    <submittedName>
        <fullName evidence="8">G_PROTEIN_RECEP_F1_2 domain-containing protein</fullName>
    </submittedName>
</protein>
<dbReference type="SUPFAM" id="SSF81321">
    <property type="entry name" value="Family A G protein-coupled receptor-like"/>
    <property type="match status" value="1"/>
</dbReference>
<dbReference type="GO" id="GO:0016020">
    <property type="term" value="C:membrane"/>
    <property type="evidence" value="ECO:0007669"/>
    <property type="project" value="UniProtKB-SubCell"/>
</dbReference>
<evidence type="ECO:0000313" key="7">
    <source>
        <dbReference type="Proteomes" id="UP000036681"/>
    </source>
</evidence>
<feature type="transmembrane region" description="Helical" evidence="5">
    <location>
        <begin position="85"/>
        <end position="109"/>
    </location>
</feature>
<accession>A0A0M3II55</accession>
<dbReference type="AlphaFoldDB" id="A0A0M3II55"/>
<evidence type="ECO:0000256" key="5">
    <source>
        <dbReference type="SAM" id="Phobius"/>
    </source>
</evidence>
<feature type="domain" description="G-protein coupled receptors family 1 profile" evidence="6">
    <location>
        <begin position="65"/>
        <end position="136"/>
    </location>
</feature>
<comment type="subcellular location">
    <subcellularLocation>
        <location evidence="1">Membrane</location>
    </subcellularLocation>
</comment>
<evidence type="ECO:0000256" key="2">
    <source>
        <dbReference type="ARBA" id="ARBA00022692"/>
    </source>
</evidence>
<evidence type="ECO:0000313" key="8">
    <source>
        <dbReference type="WBParaSite" id="ALUE_0001818701-mRNA-1"/>
    </source>
</evidence>
<keyword evidence="7" id="KW-1185">Reference proteome</keyword>
<dbReference type="InterPro" id="IPR017452">
    <property type="entry name" value="GPCR_Rhodpsn_7TM"/>
</dbReference>
<evidence type="ECO:0000256" key="1">
    <source>
        <dbReference type="ARBA" id="ARBA00004370"/>
    </source>
</evidence>
<dbReference type="Gene3D" id="1.20.1070.10">
    <property type="entry name" value="Rhodopsin 7-helix transmembrane proteins"/>
    <property type="match status" value="1"/>
</dbReference>
<evidence type="ECO:0000256" key="3">
    <source>
        <dbReference type="ARBA" id="ARBA00022989"/>
    </source>
</evidence>
<evidence type="ECO:0000256" key="4">
    <source>
        <dbReference type="ARBA" id="ARBA00023136"/>
    </source>
</evidence>
<keyword evidence="4 5" id="KW-0472">Membrane</keyword>
<feature type="transmembrane region" description="Helical" evidence="5">
    <location>
        <begin position="52"/>
        <end position="73"/>
    </location>
</feature>
<keyword evidence="3 5" id="KW-1133">Transmembrane helix</keyword>